<name>A0AAI9UWH1_9PEZI</name>
<evidence type="ECO:0000259" key="6">
    <source>
        <dbReference type="PROSITE" id="PS51782"/>
    </source>
</evidence>
<dbReference type="InterPro" id="IPR018392">
    <property type="entry name" value="LysM"/>
</dbReference>
<keyword evidence="8" id="KW-1185">Reference proteome</keyword>
<dbReference type="EMBL" id="MLGG01000006">
    <property type="protein sequence ID" value="KAK1464224.1"/>
    <property type="molecule type" value="Genomic_DNA"/>
</dbReference>
<comment type="caution">
    <text evidence="7">The sequence shown here is derived from an EMBL/GenBank/DDBJ whole genome shotgun (WGS) entry which is preliminary data.</text>
</comment>
<keyword evidence="2" id="KW-0843">Virulence</keyword>
<protein>
    <recommendedName>
        <fullName evidence="6">LysM domain-containing protein</fullName>
    </recommendedName>
</protein>
<feature type="domain" description="LysM" evidence="6">
    <location>
        <begin position="301"/>
        <end position="347"/>
    </location>
</feature>
<dbReference type="Pfam" id="PF01476">
    <property type="entry name" value="LysM"/>
    <property type="match status" value="2"/>
</dbReference>
<dbReference type="InterPro" id="IPR036779">
    <property type="entry name" value="LysM_dom_sf"/>
</dbReference>
<sequence length="471" mass="49828">MSFSNSRRLASALFALCLSSVAVESRGVPQSLAQRQTATGFQLAAQGTLSGFGLTSACEAVLYQTINCDVYVRNLGEKVYHGTPGDKAFTDTVCSATCSTALSTARRRIAGSCASTPELFQGYPVLSLIDSVTSGWNETCLKDTDGAYCNDFMLTQYDAAKIEAFDDVEDLAGMPKDQLCSFCYGEKLRLMQRSPYSAYDSLHAERLLYINETSDQDPVTDCGGATTPTEPQPPVISPNGTVPDSCVTGVKYTVQNGDTCNSIAKAKSISAASLYYINPSLLDCDAPQAGLELCLPLTCETTYEVKEKDDCVAIGVDQATTWQNIIKWNGGLNDRCSNIWSSKTSPPYWGNIICVSAPGGLPDGGPGSGNGTDTGNGGIGGPGGSGDGYADTRVDPPSTGTVAQGTTDLCGQYVQAQEGATCSTIIAGNAVTINLFLKANPSLRNAESCSQYLRVGLWYCLHPVRDFDQTA</sequence>
<feature type="region of interest" description="Disordered" evidence="4">
    <location>
        <begin position="363"/>
        <end position="401"/>
    </location>
</feature>
<dbReference type="CDD" id="cd00118">
    <property type="entry name" value="LysM"/>
    <property type="match status" value="2"/>
</dbReference>
<dbReference type="PANTHER" id="PTHR34997">
    <property type="entry name" value="AM15"/>
    <property type="match status" value="1"/>
</dbReference>
<accession>A0AAI9UWH1</accession>
<dbReference type="Gene3D" id="3.10.350.10">
    <property type="entry name" value="LysM domain"/>
    <property type="match status" value="3"/>
</dbReference>
<feature type="chain" id="PRO_5042531538" description="LysM domain-containing protein" evidence="5">
    <location>
        <begin position="26"/>
        <end position="471"/>
    </location>
</feature>
<evidence type="ECO:0000313" key="8">
    <source>
        <dbReference type="Proteomes" id="UP001239795"/>
    </source>
</evidence>
<feature type="domain" description="LysM" evidence="6">
    <location>
        <begin position="250"/>
        <end position="295"/>
    </location>
</feature>
<dbReference type="GO" id="GO:0008061">
    <property type="term" value="F:chitin binding"/>
    <property type="evidence" value="ECO:0007669"/>
    <property type="project" value="UniProtKB-KW"/>
</dbReference>
<feature type="signal peptide" evidence="5">
    <location>
        <begin position="1"/>
        <end position="25"/>
    </location>
</feature>
<evidence type="ECO:0000256" key="4">
    <source>
        <dbReference type="SAM" id="MobiDB-lite"/>
    </source>
</evidence>
<keyword evidence="1" id="KW-0147">Chitin-binding</keyword>
<dbReference type="PANTHER" id="PTHR34997:SF16">
    <property type="entry name" value="LYSM DOMAIN-CONTAINING PROTEIN"/>
    <property type="match status" value="1"/>
</dbReference>
<comment type="similarity">
    <text evidence="3">Belongs to the secreted LysM effector family.</text>
</comment>
<evidence type="ECO:0000256" key="2">
    <source>
        <dbReference type="ARBA" id="ARBA00023026"/>
    </source>
</evidence>
<evidence type="ECO:0000313" key="7">
    <source>
        <dbReference type="EMBL" id="KAK1464224.1"/>
    </source>
</evidence>
<evidence type="ECO:0000256" key="1">
    <source>
        <dbReference type="ARBA" id="ARBA00022669"/>
    </source>
</evidence>
<dbReference type="InterPro" id="IPR052210">
    <property type="entry name" value="LysM1-like"/>
</dbReference>
<feature type="compositionally biased region" description="Gly residues" evidence="4">
    <location>
        <begin position="363"/>
        <end position="387"/>
    </location>
</feature>
<reference evidence="7 8" key="1">
    <citation type="submission" date="2016-10" db="EMBL/GenBank/DDBJ databases">
        <title>The genome sequence of Colletotrichum fioriniae PJ7.</title>
        <authorList>
            <person name="Baroncelli R."/>
        </authorList>
    </citation>
    <scope>NUCLEOTIDE SEQUENCE [LARGE SCALE GENOMIC DNA]</scope>
    <source>
        <strain evidence="7">Col 31</strain>
    </source>
</reference>
<dbReference type="AlphaFoldDB" id="A0AAI9UWH1"/>
<dbReference type="SUPFAM" id="SSF54106">
    <property type="entry name" value="LysM domain"/>
    <property type="match status" value="2"/>
</dbReference>
<proteinExistence type="inferred from homology"/>
<dbReference type="PROSITE" id="PS51782">
    <property type="entry name" value="LYSM"/>
    <property type="match status" value="2"/>
</dbReference>
<evidence type="ECO:0000256" key="3">
    <source>
        <dbReference type="ARBA" id="ARBA00044955"/>
    </source>
</evidence>
<organism evidence="7 8">
    <name type="scientific">Colletotrichum melonis</name>
    <dbReference type="NCBI Taxonomy" id="1209925"/>
    <lineage>
        <taxon>Eukaryota</taxon>
        <taxon>Fungi</taxon>
        <taxon>Dikarya</taxon>
        <taxon>Ascomycota</taxon>
        <taxon>Pezizomycotina</taxon>
        <taxon>Sordariomycetes</taxon>
        <taxon>Hypocreomycetidae</taxon>
        <taxon>Glomerellales</taxon>
        <taxon>Glomerellaceae</taxon>
        <taxon>Colletotrichum</taxon>
        <taxon>Colletotrichum acutatum species complex</taxon>
    </lineage>
</organism>
<keyword evidence="5" id="KW-0732">Signal</keyword>
<dbReference type="Proteomes" id="UP001239795">
    <property type="component" value="Unassembled WGS sequence"/>
</dbReference>
<evidence type="ECO:0000256" key="5">
    <source>
        <dbReference type="SAM" id="SignalP"/>
    </source>
</evidence>
<gene>
    <name evidence="7" type="ORF">CMEL01_12985</name>
</gene>
<dbReference type="SMART" id="SM00257">
    <property type="entry name" value="LysM"/>
    <property type="match status" value="2"/>
</dbReference>